<dbReference type="Proteomes" id="UP000590412">
    <property type="component" value="Unassembled WGS sequence"/>
</dbReference>
<protein>
    <submittedName>
        <fullName evidence="2">Altered inheritance of mitochondria protein 36, mitochondrial</fullName>
    </submittedName>
</protein>
<evidence type="ECO:0000313" key="2">
    <source>
        <dbReference type="EMBL" id="KAF6059494.1"/>
    </source>
</evidence>
<keyword evidence="1" id="KW-0472">Membrane</keyword>
<proteinExistence type="predicted"/>
<keyword evidence="1" id="KW-1133">Transmembrane helix</keyword>
<evidence type="ECO:0000313" key="3">
    <source>
        <dbReference type="Proteomes" id="UP000590412"/>
    </source>
</evidence>
<gene>
    <name evidence="2" type="primary">AIM36</name>
    <name evidence="2" type="ORF">FOB60_001076</name>
</gene>
<organism evidence="2 3">
    <name type="scientific">Candida parapsilosis</name>
    <name type="common">Yeast</name>
    <dbReference type="NCBI Taxonomy" id="5480"/>
    <lineage>
        <taxon>Eukaryota</taxon>
        <taxon>Fungi</taxon>
        <taxon>Dikarya</taxon>
        <taxon>Ascomycota</taxon>
        <taxon>Saccharomycotina</taxon>
        <taxon>Pichiomycetes</taxon>
        <taxon>Debaryomycetaceae</taxon>
        <taxon>Candida/Lodderomyces clade</taxon>
        <taxon>Candida</taxon>
    </lineage>
</organism>
<dbReference type="OrthoDB" id="4081130at2759"/>
<feature type="transmembrane region" description="Helical" evidence="1">
    <location>
        <begin position="53"/>
        <end position="72"/>
    </location>
</feature>
<name>A0A8X7NPN7_CANPA</name>
<sequence>MFRLAQLGRSTLTPRLNLRLGGASKLPLQACRRNYVIVHKDLSKTKKEPRIRYILYLVAVSWVAIWFVSGQVDKKKPKQYMTEREFEEYEKSTGIKRRHKLIGPDLNSKYKFYVIPYIYSDEELENIKSSLQKADPSRKIVVLDPSKLVADEKADETKRYSALLNDLDSSHKPYPPGLITAILKNHINFLMNTREGTFDTNYIIKNYPQTTSEAIKFENDVSDISRCLVLHFDMLNELPKHKNDEEVRSIRNVEGYFDSVGKSKSLVSKFDEMDAKFEEIMLEDY</sequence>
<comment type="caution">
    <text evidence="2">The sequence shown here is derived from an EMBL/GenBank/DDBJ whole genome shotgun (WGS) entry which is preliminary data.</text>
</comment>
<dbReference type="EMBL" id="JABWAB010000001">
    <property type="protein sequence ID" value="KAF6059494.1"/>
    <property type="molecule type" value="Genomic_DNA"/>
</dbReference>
<evidence type="ECO:0000256" key="1">
    <source>
        <dbReference type="SAM" id="Phobius"/>
    </source>
</evidence>
<reference evidence="2" key="1">
    <citation type="submission" date="2020-03" db="EMBL/GenBank/DDBJ databases">
        <title>FDA dAtabase for Regulatory Grade micrObial Sequences (FDA-ARGOS): Supporting development and validation of Infectious Disease Dx tests.</title>
        <authorList>
            <person name="Campos J."/>
            <person name="Goldberg B."/>
            <person name="Tallon L."/>
            <person name="Sadzewicz L."/>
            <person name="Vavikolanu K."/>
            <person name="Mehta A."/>
            <person name="Aluvathingal J."/>
            <person name="Nadendla S."/>
            <person name="Nandy P."/>
            <person name="Geyer C."/>
            <person name="Yan Y."/>
            <person name="Sichtig H."/>
        </authorList>
    </citation>
    <scope>NUCLEOTIDE SEQUENCE [LARGE SCALE GENOMIC DNA]</scope>
    <source>
        <strain evidence="2">FDAARGOS_652</strain>
    </source>
</reference>
<keyword evidence="1" id="KW-0812">Transmembrane</keyword>
<accession>A0A8X7NPN7</accession>
<dbReference type="AlphaFoldDB" id="A0A8X7NPN7"/>